<sequence length="271" mass="31538">MAMPATDYAVRERPATNANAERIFNHMMKKLDSIPLETDPYCHYYGVGWFPDDFYADMLANLPDPKLYEPLNMRLYVRPDGESSRDQLHLTKEAIAKLPQRSQQVWQDVVDVVTRPEYRRAIFKKLAPDLALRFGTTEEAIIDKTCAYEVRLVRDTEDYKIKPHCDGLNKIVTTQFYLAPDMSQMDLGTSIYRRHKKLFGSTFEELKRFEFRPNSGYGFAVSDSREKQSWHGRKMLTNFKGVRNTLMVLFQQTSPNSYNGSPRTDKAESEY</sequence>
<dbReference type="eggNOG" id="COG2520">
    <property type="taxonomic scope" value="Bacteria"/>
</dbReference>
<protein>
    <recommendedName>
        <fullName evidence="3">Prolyl 4-hydroxylase alpha subunit Fe(2+) 2OG dioxygenase domain-containing protein</fullName>
    </recommendedName>
</protein>
<dbReference type="HOGENOM" id="CLU_1029638_0_0_5"/>
<accession>N0B955</accession>
<dbReference type="EMBL" id="CP005587">
    <property type="protein sequence ID" value="AGK56580.1"/>
    <property type="molecule type" value="Genomic_DNA"/>
</dbReference>
<reference evidence="1 2" key="1">
    <citation type="journal article" date="2013" name="Genome Announc.">
        <title>Genome sequences for three denitrifying bacterial strains isolated from a uranium- and nitrate-contaminated subsurface environment.</title>
        <authorList>
            <person name="Venkatramanan R."/>
            <person name="Prakash O."/>
            <person name="Woyke T."/>
            <person name="Chain P."/>
            <person name="Goodwin L.A."/>
            <person name="Watson D."/>
            <person name="Brooks S."/>
            <person name="Kostka J.E."/>
            <person name="Green S.J."/>
        </authorList>
    </citation>
    <scope>NUCLEOTIDE SEQUENCE [LARGE SCALE GENOMIC DNA]</scope>
    <source>
        <strain evidence="1 2">1NES1</strain>
    </source>
</reference>
<evidence type="ECO:0000313" key="2">
    <source>
        <dbReference type="Proteomes" id="UP000005952"/>
    </source>
</evidence>
<gene>
    <name evidence="1" type="ORF">HYPDE_24473</name>
</gene>
<organism evidence="1 2">
    <name type="scientific">Hyphomicrobium denitrificans 1NES1</name>
    <dbReference type="NCBI Taxonomy" id="670307"/>
    <lineage>
        <taxon>Bacteria</taxon>
        <taxon>Pseudomonadati</taxon>
        <taxon>Pseudomonadota</taxon>
        <taxon>Alphaproteobacteria</taxon>
        <taxon>Hyphomicrobiales</taxon>
        <taxon>Hyphomicrobiaceae</taxon>
        <taxon>Hyphomicrobium</taxon>
    </lineage>
</organism>
<keyword evidence="2" id="KW-1185">Reference proteome</keyword>
<evidence type="ECO:0000313" key="1">
    <source>
        <dbReference type="EMBL" id="AGK56580.1"/>
    </source>
</evidence>
<dbReference type="AlphaFoldDB" id="N0B955"/>
<evidence type="ECO:0008006" key="3">
    <source>
        <dbReference type="Google" id="ProtNLM"/>
    </source>
</evidence>
<dbReference type="RefSeq" id="WP_015596617.1">
    <property type="nucleotide sequence ID" value="NC_021172.1"/>
</dbReference>
<proteinExistence type="predicted"/>
<dbReference type="Proteomes" id="UP000005952">
    <property type="component" value="Chromosome"/>
</dbReference>
<name>N0B955_9HYPH</name>
<dbReference type="KEGG" id="hdt:HYPDE_24473"/>